<protein>
    <submittedName>
        <fullName evidence="1">Uncharacterized protein</fullName>
    </submittedName>
</protein>
<comment type="caution">
    <text evidence="1">The sequence shown here is derived from an EMBL/GenBank/DDBJ whole genome shotgun (WGS) entry which is preliminary data.</text>
</comment>
<reference evidence="1 2" key="1">
    <citation type="submission" date="2016-03" db="EMBL/GenBank/DDBJ databases">
        <title>EvidentialGene: Evidence-directed Construction of Genes on Genomes.</title>
        <authorList>
            <person name="Gilbert D.G."/>
            <person name="Choi J.-H."/>
            <person name="Mockaitis K."/>
            <person name="Colbourne J."/>
            <person name="Pfrender M."/>
        </authorList>
    </citation>
    <scope>NUCLEOTIDE SEQUENCE [LARGE SCALE GENOMIC DNA]</scope>
    <source>
        <strain evidence="1 2">Xinb3</strain>
        <tissue evidence="1">Complete organism</tissue>
    </source>
</reference>
<name>A0A164DAT0_9CRUS</name>
<dbReference type="EMBL" id="LRGB01028257">
    <property type="protein sequence ID" value="KZR95579.1"/>
    <property type="molecule type" value="Genomic_DNA"/>
</dbReference>
<sequence>MLNGRLQLAQRRQASLFMRCHTVVYFRKAMHGTPPPRTSLLSFFLDELLHHS</sequence>
<dbReference type="Proteomes" id="UP000076858">
    <property type="component" value="Unassembled WGS sequence"/>
</dbReference>
<organism evidence="1 2">
    <name type="scientific">Daphnia magna</name>
    <dbReference type="NCBI Taxonomy" id="35525"/>
    <lineage>
        <taxon>Eukaryota</taxon>
        <taxon>Metazoa</taxon>
        <taxon>Ecdysozoa</taxon>
        <taxon>Arthropoda</taxon>
        <taxon>Crustacea</taxon>
        <taxon>Branchiopoda</taxon>
        <taxon>Diplostraca</taxon>
        <taxon>Cladocera</taxon>
        <taxon>Anomopoda</taxon>
        <taxon>Daphniidae</taxon>
        <taxon>Daphnia</taxon>
    </lineage>
</organism>
<accession>A0A164DAT0</accession>
<evidence type="ECO:0000313" key="1">
    <source>
        <dbReference type="EMBL" id="KZR95579.1"/>
    </source>
</evidence>
<gene>
    <name evidence="1" type="ORF">APZ42_010628</name>
</gene>
<keyword evidence="2" id="KW-1185">Reference proteome</keyword>
<proteinExistence type="predicted"/>
<evidence type="ECO:0000313" key="2">
    <source>
        <dbReference type="Proteomes" id="UP000076858"/>
    </source>
</evidence>
<dbReference type="AlphaFoldDB" id="A0A164DAT0"/>